<dbReference type="PROSITE" id="PS50886">
    <property type="entry name" value="TRBD"/>
    <property type="match status" value="1"/>
</dbReference>
<dbReference type="CDD" id="cd02798">
    <property type="entry name" value="tRNA_bind_CsaA"/>
    <property type="match status" value="1"/>
</dbReference>
<dbReference type="NCBIfam" id="TIGR02222">
    <property type="entry name" value="chap_CsaA"/>
    <property type="match status" value="1"/>
</dbReference>
<dbReference type="Gene3D" id="2.40.50.140">
    <property type="entry name" value="Nucleic acid-binding proteins"/>
    <property type="match status" value="1"/>
</dbReference>
<dbReference type="InterPro" id="IPR002547">
    <property type="entry name" value="tRNA-bd_dom"/>
</dbReference>
<dbReference type="Pfam" id="PF01588">
    <property type="entry name" value="tRNA_bind"/>
    <property type="match status" value="1"/>
</dbReference>
<sequence length="113" mass="12259">MTDEIDFDDFLKVDVRVGTVVQAEPFPEARKPAIKLWVDFGEQLGTRKTSAQITANYDPASLVGKQVLAVVNFPPRQIGKFMSEVLVLGLPDDTGEISLIGPDGPVPNGGRLH</sequence>
<dbReference type="PANTHER" id="PTHR11586:SF37">
    <property type="entry name" value="TRNA-BINDING DOMAIN-CONTAINING PROTEIN"/>
    <property type="match status" value="1"/>
</dbReference>
<evidence type="ECO:0000256" key="3">
    <source>
        <dbReference type="PROSITE-ProRule" id="PRU00209"/>
    </source>
</evidence>
<keyword evidence="2 3" id="KW-0694">RNA-binding</keyword>
<evidence type="ECO:0000313" key="5">
    <source>
        <dbReference type="EMBL" id="SMP26378.1"/>
    </source>
</evidence>
<reference evidence="5 6" key="1">
    <citation type="submission" date="2017-05" db="EMBL/GenBank/DDBJ databases">
        <authorList>
            <person name="Varghese N."/>
            <person name="Submissions S."/>
        </authorList>
    </citation>
    <scope>NUCLEOTIDE SEQUENCE [LARGE SCALE GENOMIC DNA]</scope>
    <source>
        <strain evidence="5 6">DSM 29734</strain>
    </source>
</reference>
<dbReference type="SUPFAM" id="SSF50249">
    <property type="entry name" value="Nucleic acid-binding proteins"/>
    <property type="match status" value="1"/>
</dbReference>
<evidence type="ECO:0000259" key="4">
    <source>
        <dbReference type="PROSITE" id="PS50886"/>
    </source>
</evidence>
<dbReference type="EMBL" id="FXTY01000005">
    <property type="protein sequence ID" value="SMP26378.1"/>
    <property type="molecule type" value="Genomic_DNA"/>
</dbReference>
<dbReference type="Proteomes" id="UP001157961">
    <property type="component" value="Unassembled WGS sequence"/>
</dbReference>
<proteinExistence type="predicted"/>
<accession>A0ABY1P5R9</accession>
<gene>
    <name evidence="5" type="ORF">SAMN06265373_105231</name>
</gene>
<organism evidence="5 6">
    <name type="scientific">Shimia sagamensis</name>
    <dbReference type="NCBI Taxonomy" id="1566352"/>
    <lineage>
        <taxon>Bacteria</taxon>
        <taxon>Pseudomonadati</taxon>
        <taxon>Pseudomonadota</taxon>
        <taxon>Alphaproteobacteria</taxon>
        <taxon>Rhodobacterales</taxon>
        <taxon>Roseobacteraceae</taxon>
    </lineage>
</organism>
<name>A0ABY1P5R9_9RHOB</name>
<dbReference type="NCBIfam" id="NF007495">
    <property type="entry name" value="PRK10089.1-4"/>
    <property type="match status" value="1"/>
</dbReference>
<dbReference type="InterPro" id="IPR008231">
    <property type="entry name" value="CsaA"/>
</dbReference>
<feature type="domain" description="TRNA-binding" evidence="4">
    <location>
        <begin position="9"/>
        <end position="113"/>
    </location>
</feature>
<evidence type="ECO:0000256" key="2">
    <source>
        <dbReference type="ARBA" id="ARBA00022884"/>
    </source>
</evidence>
<evidence type="ECO:0000256" key="1">
    <source>
        <dbReference type="ARBA" id="ARBA00022555"/>
    </source>
</evidence>
<dbReference type="RefSeq" id="WP_283426640.1">
    <property type="nucleotide sequence ID" value="NZ_FXTY01000005.1"/>
</dbReference>
<dbReference type="PANTHER" id="PTHR11586">
    <property type="entry name" value="TRNA-AMINOACYLATION COFACTOR ARC1 FAMILY MEMBER"/>
    <property type="match status" value="1"/>
</dbReference>
<keyword evidence="6" id="KW-1185">Reference proteome</keyword>
<evidence type="ECO:0000313" key="6">
    <source>
        <dbReference type="Proteomes" id="UP001157961"/>
    </source>
</evidence>
<keyword evidence="1 3" id="KW-0820">tRNA-binding</keyword>
<dbReference type="InterPro" id="IPR051270">
    <property type="entry name" value="Tyrosine-tRNA_ligase_regulator"/>
</dbReference>
<dbReference type="NCBIfam" id="NF007494">
    <property type="entry name" value="PRK10089.1-3"/>
    <property type="match status" value="1"/>
</dbReference>
<dbReference type="InterPro" id="IPR012340">
    <property type="entry name" value="NA-bd_OB-fold"/>
</dbReference>
<comment type="caution">
    <text evidence="5">The sequence shown here is derived from an EMBL/GenBank/DDBJ whole genome shotgun (WGS) entry which is preliminary data.</text>
</comment>
<protein>
    <submittedName>
        <fullName evidence="5">tRNA-binding protein</fullName>
    </submittedName>
</protein>